<name>A0A3P8KAQ8_9BACT</name>
<dbReference type="PANTHER" id="PTHR37291:SF1">
    <property type="entry name" value="TYPE IV METHYL-DIRECTED RESTRICTION ENZYME ECOKMCRB SUBUNIT"/>
    <property type="match status" value="1"/>
</dbReference>
<dbReference type="GO" id="GO:0005524">
    <property type="term" value="F:ATP binding"/>
    <property type="evidence" value="ECO:0007669"/>
    <property type="project" value="InterPro"/>
</dbReference>
<dbReference type="EMBL" id="CP101806">
    <property type="protein sequence ID" value="UUD35469.1"/>
    <property type="molecule type" value="Genomic_DNA"/>
</dbReference>
<dbReference type="InterPro" id="IPR052934">
    <property type="entry name" value="Methyl-DNA_Rec/Restrict_Enz"/>
</dbReference>
<proteinExistence type="predicted"/>
<feature type="domain" description="ATPase dynein-related AAA" evidence="1">
    <location>
        <begin position="274"/>
        <end position="431"/>
    </location>
</feature>
<reference evidence="3 4" key="1">
    <citation type="submission" date="2018-12" db="EMBL/GenBank/DDBJ databases">
        <authorList>
            <consortium name="Pathogen Informatics"/>
        </authorList>
    </citation>
    <scope>NUCLEOTIDE SEQUENCE [LARGE SCALE GENOMIC DNA]</scope>
    <source>
        <strain evidence="3 4">NCTC10126</strain>
    </source>
</reference>
<dbReference type="SUPFAM" id="SSF52540">
    <property type="entry name" value="P-loop containing nucleoside triphosphate hydrolases"/>
    <property type="match status" value="1"/>
</dbReference>
<protein>
    <submittedName>
        <fullName evidence="3">5-methylcytosine-specific restriction enzyme B</fullName>
        <ecNumber evidence="3">3.1.21.-</ecNumber>
    </submittedName>
    <submittedName>
        <fullName evidence="2">AAA family ATPase</fullName>
    </submittedName>
</protein>
<gene>
    <name evidence="3" type="primary">mcrB</name>
    <name evidence="3" type="ORF">NCTC10126_00237</name>
    <name evidence="2" type="ORF">NPA07_01175</name>
</gene>
<dbReference type="AlphaFoldDB" id="A0A3P8KAQ8"/>
<organism evidence="3 4">
    <name type="scientific">Mycoplasmopsis caviae</name>
    <dbReference type="NCBI Taxonomy" id="55603"/>
    <lineage>
        <taxon>Bacteria</taxon>
        <taxon>Bacillati</taxon>
        <taxon>Mycoplasmatota</taxon>
        <taxon>Mycoplasmoidales</taxon>
        <taxon>Metamycoplasmataceae</taxon>
        <taxon>Mycoplasmopsis</taxon>
    </lineage>
</organism>
<dbReference type="PANTHER" id="PTHR37291">
    <property type="entry name" value="5-METHYLCYTOSINE-SPECIFIC RESTRICTION ENZYME B"/>
    <property type="match status" value="1"/>
</dbReference>
<dbReference type="Pfam" id="PF07728">
    <property type="entry name" value="AAA_5"/>
    <property type="match status" value="1"/>
</dbReference>
<evidence type="ECO:0000313" key="2">
    <source>
        <dbReference type="EMBL" id="UUD35469.1"/>
    </source>
</evidence>
<dbReference type="GO" id="GO:0016887">
    <property type="term" value="F:ATP hydrolysis activity"/>
    <property type="evidence" value="ECO:0007669"/>
    <property type="project" value="InterPro"/>
</dbReference>
<evidence type="ECO:0000313" key="5">
    <source>
        <dbReference type="Proteomes" id="UP001058569"/>
    </source>
</evidence>
<keyword evidence="3" id="KW-0378">Hydrolase</keyword>
<dbReference type="Gene3D" id="3.40.50.300">
    <property type="entry name" value="P-loop containing nucleotide triphosphate hydrolases"/>
    <property type="match status" value="1"/>
</dbReference>
<dbReference type="EMBL" id="UZVY01000001">
    <property type="protein sequence ID" value="VDR41754.1"/>
    <property type="molecule type" value="Genomic_DNA"/>
</dbReference>
<evidence type="ECO:0000313" key="3">
    <source>
        <dbReference type="EMBL" id="VDR41754.1"/>
    </source>
</evidence>
<dbReference type="InterPro" id="IPR011704">
    <property type="entry name" value="ATPase_dyneun-rel_AAA"/>
</dbReference>
<evidence type="ECO:0000259" key="1">
    <source>
        <dbReference type="Pfam" id="PF07728"/>
    </source>
</evidence>
<dbReference type="Proteomes" id="UP001058569">
    <property type="component" value="Chromosome"/>
</dbReference>
<accession>A0A3P8KAQ8</accession>
<dbReference type="RefSeq" id="WP_174705415.1">
    <property type="nucleotide sequence ID" value="NZ_CP101806.1"/>
</dbReference>
<reference evidence="2" key="2">
    <citation type="submission" date="2022-07" db="EMBL/GenBank/DDBJ databases">
        <title>Complete genome of Mycoplasma caviae type strain G122.</title>
        <authorList>
            <person name="Spergser J."/>
        </authorList>
    </citation>
    <scope>NUCLEOTIDE SEQUENCE</scope>
    <source>
        <strain evidence="2">G122</strain>
    </source>
</reference>
<evidence type="ECO:0000313" key="4">
    <source>
        <dbReference type="Proteomes" id="UP000280036"/>
    </source>
</evidence>
<sequence>MSNNVNKLTRELIDNWVIEEVNKLEIEYKKANNIINENRIIFKQRFGINALLEEGLNFLKLMFNKCIIGLPLKEQSLLYTLEYGYKNWEDAEKVFGNVEEAPYKYPVYSDQKKVNDYWYLGNKKNKEDKENITDDKAIEIALEFRKNLALCIDIIVENSTNLINKEDYLNLFIKLSAVIPNFINENWIIKYFHMLFPTIFPATFGKEAQDHILKYLKLDTSEEQFERLFFIMSYIKKLKISPYSFARLCHLIRNNKTKIKIMEKITKKYGINEIIYGVPGSGKSHLIKNEYCNNDEFIERIVFHPDYTYSDFVGQILPKLNDEGNIEYSFNPGPFTRIVKKAYENKEKMWYLIIEEINRGNAPAIFGDIFQLLDRNENGESEYSISNSEIAKEIFKDESKKIRIPSNLSIICTMNTSDQNVFTLDTAFQRRWNMRLVSNNFDESESDFAKTKILDTSVTWKKFINVINSTILNKSIQLSSSEDKRLGTHFVSKNDLLMSKDNQYKNSLFSQKVLRYLWDDAFKFNKEDLFNIVDVNNLEGIIENFSRSKEDDRFRAIFKDNICELLFSNEENNKGI</sequence>
<dbReference type="Proteomes" id="UP000280036">
    <property type="component" value="Unassembled WGS sequence"/>
</dbReference>
<dbReference type="InterPro" id="IPR027417">
    <property type="entry name" value="P-loop_NTPase"/>
</dbReference>
<keyword evidence="5" id="KW-1185">Reference proteome</keyword>
<dbReference type="EC" id="3.1.21.-" evidence="3"/>